<organism evidence="1 2">
    <name type="scientific">Kitasatospora purpeofusca</name>
    <dbReference type="NCBI Taxonomy" id="67352"/>
    <lineage>
        <taxon>Bacteria</taxon>
        <taxon>Bacillati</taxon>
        <taxon>Actinomycetota</taxon>
        <taxon>Actinomycetes</taxon>
        <taxon>Kitasatosporales</taxon>
        <taxon>Streptomycetaceae</taxon>
        <taxon>Kitasatospora</taxon>
    </lineage>
</organism>
<dbReference type="RefSeq" id="WP_328954412.1">
    <property type="nucleotide sequence ID" value="NZ_CP108110.1"/>
</dbReference>
<gene>
    <name evidence="1" type="ORF">OHA16_10600</name>
</gene>
<accession>A0ABZ1TWP6</accession>
<dbReference type="Proteomes" id="UP001432222">
    <property type="component" value="Chromosome"/>
</dbReference>
<keyword evidence="2" id="KW-1185">Reference proteome</keyword>
<evidence type="ECO:0000313" key="2">
    <source>
        <dbReference type="Proteomes" id="UP001432222"/>
    </source>
</evidence>
<sequence>MTDKLAQQAASAYETAVLPDVHTDQTKAGLRVFDTLPGARGHFGRPFFEHALRGLRTGLPDYVEAALQSPTGGVPEELAEHADGLVVVYL</sequence>
<reference evidence="1" key="1">
    <citation type="submission" date="2022-10" db="EMBL/GenBank/DDBJ databases">
        <title>The complete genomes of actinobacterial strains from the NBC collection.</title>
        <authorList>
            <person name="Joergensen T.S."/>
            <person name="Alvarez Arevalo M."/>
            <person name="Sterndorff E.B."/>
            <person name="Faurdal D."/>
            <person name="Vuksanovic O."/>
            <person name="Mourched A.-S."/>
            <person name="Charusanti P."/>
            <person name="Shaw S."/>
            <person name="Blin K."/>
            <person name="Weber T."/>
        </authorList>
    </citation>
    <scope>NUCLEOTIDE SEQUENCE</scope>
    <source>
        <strain evidence="1">NBC_00222</strain>
    </source>
</reference>
<evidence type="ECO:0000313" key="1">
    <source>
        <dbReference type="EMBL" id="WUQ83382.1"/>
    </source>
</evidence>
<dbReference type="EMBL" id="CP108110">
    <property type="protein sequence ID" value="WUQ83382.1"/>
    <property type="molecule type" value="Genomic_DNA"/>
</dbReference>
<proteinExistence type="predicted"/>
<protein>
    <submittedName>
        <fullName evidence="1">Uncharacterized protein</fullName>
    </submittedName>
</protein>
<name>A0ABZ1TWP6_9ACTN</name>